<dbReference type="SUPFAM" id="SSF51735">
    <property type="entry name" value="NAD(P)-binding Rossmann-fold domains"/>
    <property type="match status" value="1"/>
</dbReference>
<evidence type="ECO:0000259" key="1">
    <source>
        <dbReference type="Pfam" id="PF05368"/>
    </source>
</evidence>
<dbReference type="InterPro" id="IPR036291">
    <property type="entry name" value="NAD(P)-bd_dom_sf"/>
</dbReference>
<dbReference type="InterPro" id="IPR052718">
    <property type="entry name" value="NmrA-type_oxidoreductase"/>
</dbReference>
<dbReference type="Proteomes" id="UP000193920">
    <property type="component" value="Unassembled WGS sequence"/>
</dbReference>
<feature type="domain" description="NmrA-like" evidence="1">
    <location>
        <begin position="3"/>
        <end position="246"/>
    </location>
</feature>
<dbReference type="STRING" id="1754190.A0A1Y2F704"/>
<comment type="caution">
    <text evidence="2">The sequence shown here is derived from an EMBL/GenBank/DDBJ whole genome shotgun (WGS) entry which is preliminary data.</text>
</comment>
<reference evidence="2 3" key="1">
    <citation type="submission" date="2016-08" db="EMBL/GenBank/DDBJ databases">
        <title>A Parts List for Fungal Cellulosomes Revealed by Comparative Genomics.</title>
        <authorList>
            <consortium name="DOE Joint Genome Institute"/>
            <person name="Haitjema C.H."/>
            <person name="Gilmore S.P."/>
            <person name="Henske J.K."/>
            <person name="Solomon K.V."/>
            <person name="De Groot R."/>
            <person name="Kuo A."/>
            <person name="Mondo S.J."/>
            <person name="Salamov A.A."/>
            <person name="Labutti K."/>
            <person name="Zhao Z."/>
            <person name="Chiniquy J."/>
            <person name="Barry K."/>
            <person name="Brewer H.M."/>
            <person name="Purvine S.O."/>
            <person name="Wright A.T."/>
            <person name="Boxma B."/>
            <person name="Van Alen T."/>
            <person name="Hackstein J.H."/>
            <person name="Baker S.E."/>
            <person name="Grigoriev I.V."/>
            <person name="O'Malley M.A."/>
        </authorList>
    </citation>
    <scope>NUCLEOTIDE SEQUENCE [LARGE SCALE GENOMIC DNA]</scope>
    <source>
        <strain evidence="2 3">G1</strain>
    </source>
</reference>
<sequence>MGKIAVLGSTGKYGGKAIDYLLEFGVSPSDIIAIYRNEEKALPLKERGLEIRYGDYQKDNFSPAVFEGAEKLLFVSGFDVDSFKRIQDHLVIVDNARKAGIKHIVYTSIANPENSDFGHENVHLATEYAIKAAQIPYTFLRNTFYLAFFLVQKDLKRAVDSGIFYSLSKGRKINLVTRENMARAAAVVLTSEGHINKTYEITAPKAYSYKEISEILADVTGKKIEFVETTKEDYTNYLNSLGIPEKFHQWDTGIAQIGYSTGWAEKESPDLANLIGVENITTPRQLIEGFDFS</sequence>
<protein>
    <submittedName>
        <fullName evidence="2">NAD(P)-binding protein</fullName>
    </submittedName>
</protein>
<accession>A0A1Y2F704</accession>
<gene>
    <name evidence="2" type="ORF">LY90DRAFT_626185</name>
</gene>
<proteinExistence type="predicted"/>
<dbReference type="Gene3D" id="3.90.25.10">
    <property type="entry name" value="UDP-galactose 4-epimerase, domain 1"/>
    <property type="match status" value="1"/>
</dbReference>
<dbReference type="Gene3D" id="3.40.50.720">
    <property type="entry name" value="NAD(P)-binding Rossmann-like Domain"/>
    <property type="match status" value="1"/>
</dbReference>
<keyword evidence="3" id="KW-1185">Reference proteome</keyword>
<dbReference type="PANTHER" id="PTHR47129:SF1">
    <property type="entry name" value="NMRA-LIKE DOMAIN-CONTAINING PROTEIN"/>
    <property type="match status" value="1"/>
</dbReference>
<dbReference type="AlphaFoldDB" id="A0A1Y2F704"/>
<organism evidence="2 3">
    <name type="scientific">Neocallimastix californiae</name>
    <dbReference type="NCBI Taxonomy" id="1754190"/>
    <lineage>
        <taxon>Eukaryota</taxon>
        <taxon>Fungi</taxon>
        <taxon>Fungi incertae sedis</taxon>
        <taxon>Chytridiomycota</taxon>
        <taxon>Chytridiomycota incertae sedis</taxon>
        <taxon>Neocallimastigomycetes</taxon>
        <taxon>Neocallimastigales</taxon>
        <taxon>Neocallimastigaceae</taxon>
        <taxon>Neocallimastix</taxon>
    </lineage>
</organism>
<dbReference type="Pfam" id="PF05368">
    <property type="entry name" value="NmrA"/>
    <property type="match status" value="1"/>
</dbReference>
<dbReference type="PANTHER" id="PTHR47129">
    <property type="entry name" value="QUINONE OXIDOREDUCTASE 2"/>
    <property type="match status" value="1"/>
</dbReference>
<dbReference type="OrthoDB" id="3358371at2759"/>
<evidence type="ECO:0000313" key="3">
    <source>
        <dbReference type="Proteomes" id="UP000193920"/>
    </source>
</evidence>
<dbReference type="InterPro" id="IPR008030">
    <property type="entry name" value="NmrA-like"/>
</dbReference>
<evidence type="ECO:0000313" key="2">
    <source>
        <dbReference type="EMBL" id="ORY78705.1"/>
    </source>
</evidence>
<dbReference type="CDD" id="cd05269">
    <property type="entry name" value="TMR_SDR_a"/>
    <property type="match status" value="1"/>
</dbReference>
<dbReference type="EMBL" id="MCOG01000016">
    <property type="protein sequence ID" value="ORY78705.1"/>
    <property type="molecule type" value="Genomic_DNA"/>
</dbReference>
<name>A0A1Y2F704_9FUNG</name>